<evidence type="ECO:0000313" key="2">
    <source>
        <dbReference type="WBParaSite" id="ES5_v2.g25631.t1"/>
    </source>
</evidence>
<proteinExistence type="predicted"/>
<sequence length="299" mass="35041">MNHRRPLFPPSYYEKLKNYKPPKKIYFSGPYRRQEWSFPDSIIHYITQKPSTAKCYQNMIQCCKYFFAKNSILVFSNLRFFDTKWLIFNTFETLGIKIFDKKLWITDSITVTNDARGKPNLISSIVVPKLYKCDAKNLHLGNQIISYKDFCFLAANVEKIDVYEGIVKHEDGSAVGFEKLVEALPKLKFIFYIFDKLNVTKKTVDELVKLPHFSKIDTFVLMKIPEALDINALYAYMKKNKHTVFELDFDDSISAAYKAKLEAIIDETLEAKDRDYKPFFIQFPGLSREKLSELEDICR</sequence>
<accession>A0AC34G8G3</accession>
<evidence type="ECO:0000313" key="1">
    <source>
        <dbReference type="Proteomes" id="UP000887579"/>
    </source>
</evidence>
<name>A0AC34G8G3_9BILA</name>
<reference evidence="2" key="1">
    <citation type="submission" date="2022-11" db="UniProtKB">
        <authorList>
            <consortium name="WormBaseParasite"/>
        </authorList>
    </citation>
    <scope>IDENTIFICATION</scope>
</reference>
<organism evidence="1 2">
    <name type="scientific">Panagrolaimus sp. ES5</name>
    <dbReference type="NCBI Taxonomy" id="591445"/>
    <lineage>
        <taxon>Eukaryota</taxon>
        <taxon>Metazoa</taxon>
        <taxon>Ecdysozoa</taxon>
        <taxon>Nematoda</taxon>
        <taxon>Chromadorea</taxon>
        <taxon>Rhabditida</taxon>
        <taxon>Tylenchina</taxon>
        <taxon>Panagrolaimomorpha</taxon>
        <taxon>Panagrolaimoidea</taxon>
        <taxon>Panagrolaimidae</taxon>
        <taxon>Panagrolaimus</taxon>
    </lineage>
</organism>
<dbReference type="WBParaSite" id="ES5_v2.g25631.t1">
    <property type="protein sequence ID" value="ES5_v2.g25631.t1"/>
    <property type="gene ID" value="ES5_v2.g25631"/>
</dbReference>
<dbReference type="Proteomes" id="UP000887579">
    <property type="component" value="Unplaced"/>
</dbReference>
<protein>
    <submittedName>
        <fullName evidence="2">DUF38 domain-containing protein</fullName>
    </submittedName>
</protein>